<evidence type="ECO:0000313" key="1">
    <source>
        <dbReference type="EMBL" id="RGU55736.1"/>
    </source>
</evidence>
<protein>
    <submittedName>
        <fullName evidence="1">Uncharacterized protein</fullName>
    </submittedName>
</protein>
<organism evidence="1 2">
    <name type="scientific">Odoribacter splanchnicus</name>
    <dbReference type="NCBI Taxonomy" id="28118"/>
    <lineage>
        <taxon>Bacteria</taxon>
        <taxon>Pseudomonadati</taxon>
        <taxon>Bacteroidota</taxon>
        <taxon>Bacteroidia</taxon>
        <taxon>Bacteroidales</taxon>
        <taxon>Odoribacteraceae</taxon>
        <taxon>Odoribacter</taxon>
    </lineage>
</organism>
<dbReference type="Proteomes" id="UP000284243">
    <property type="component" value="Unassembled WGS sequence"/>
</dbReference>
<comment type="caution">
    <text evidence="1">The sequence shown here is derived from an EMBL/GenBank/DDBJ whole genome shotgun (WGS) entry which is preliminary data.</text>
</comment>
<accession>A0A412TPM4</accession>
<dbReference type="AlphaFoldDB" id="A0A412TPM4"/>
<gene>
    <name evidence="1" type="ORF">DWW57_11625</name>
</gene>
<dbReference type="EMBL" id="QRYC01000015">
    <property type="protein sequence ID" value="RGU55736.1"/>
    <property type="molecule type" value="Genomic_DNA"/>
</dbReference>
<sequence length="65" mass="7207">MCVGIRLIISVTFLLLVVSVRLQAQDTKVSHPFMWKSFNNPAYSGFDGLAGVNIGMQRSDFGYLP</sequence>
<name>A0A412TPM4_9BACT</name>
<reference evidence="1 2" key="1">
    <citation type="submission" date="2018-08" db="EMBL/GenBank/DDBJ databases">
        <title>A genome reference for cultivated species of the human gut microbiota.</title>
        <authorList>
            <person name="Zou Y."/>
            <person name="Xue W."/>
            <person name="Luo G."/>
        </authorList>
    </citation>
    <scope>NUCLEOTIDE SEQUENCE [LARGE SCALE GENOMIC DNA]</scope>
    <source>
        <strain evidence="1 2">AF16-14</strain>
    </source>
</reference>
<evidence type="ECO:0000313" key="2">
    <source>
        <dbReference type="Proteomes" id="UP000284243"/>
    </source>
</evidence>
<proteinExistence type="predicted"/>